<feature type="transmembrane region" description="Helical" evidence="1">
    <location>
        <begin position="278"/>
        <end position="296"/>
    </location>
</feature>
<evidence type="ECO:0000256" key="1">
    <source>
        <dbReference type="SAM" id="Phobius"/>
    </source>
</evidence>
<accession>K0TG37</accession>
<proteinExistence type="predicted"/>
<sequence length="437" mass="49213">MPPFIHPYPIDLEDLGHWAQGPDDHDDQTLPNAAVSAAAEETATTEAADGAQGDPAETFSLHRSTRLKGYITLLTAAREKVLLDSATNQGIENVCTYVHNLRNLFRTPPGDVKRLRLSMSVAMMTAIITGFIVIIHLDKVTPMRKFWRAMFGNGSIGELIILTLLTLMWGVTTWFNTSIRGPAGEGNDQFNLYFTSWLCLWCSFWTLERWCTASGWSSFTSFVLSWPNRCPLWIVVEIMSLADFLFALDAVRNWSDGTKDTPYANKMFSDVSNGEWQLLLWSSAGTFAISLSWTLVEIFRENKINKNNKKSDVETYVEGLSLLLLTLIWIRGAASLVGNLYFCGWGTLLSVVAANLWWVRDWREGIRKILETERADYDSIKRAIRSKALRERERRINAARNEDQLGDLESSDDVPDDTAIIRARTLFSADMGDSGAT</sequence>
<keyword evidence="3" id="KW-1185">Reference proteome</keyword>
<dbReference type="Proteomes" id="UP000266841">
    <property type="component" value="Unassembled WGS sequence"/>
</dbReference>
<organism evidence="2 3">
    <name type="scientific">Thalassiosira oceanica</name>
    <name type="common">Marine diatom</name>
    <dbReference type="NCBI Taxonomy" id="159749"/>
    <lineage>
        <taxon>Eukaryota</taxon>
        <taxon>Sar</taxon>
        <taxon>Stramenopiles</taxon>
        <taxon>Ochrophyta</taxon>
        <taxon>Bacillariophyta</taxon>
        <taxon>Coscinodiscophyceae</taxon>
        <taxon>Thalassiosirophycidae</taxon>
        <taxon>Thalassiosirales</taxon>
        <taxon>Thalassiosiraceae</taxon>
        <taxon>Thalassiosira</taxon>
    </lineage>
</organism>
<protein>
    <submittedName>
        <fullName evidence="2">Uncharacterized protein</fullName>
    </submittedName>
</protein>
<dbReference type="AlphaFoldDB" id="K0TG37"/>
<comment type="caution">
    <text evidence="2">The sequence shown here is derived from an EMBL/GenBank/DDBJ whole genome shotgun (WGS) entry which is preliminary data.</text>
</comment>
<gene>
    <name evidence="2" type="ORF">THAOC_01903</name>
</gene>
<keyword evidence="1" id="KW-0812">Transmembrane</keyword>
<dbReference type="OrthoDB" id="45297at2759"/>
<feature type="transmembrane region" description="Helical" evidence="1">
    <location>
        <begin position="316"/>
        <end position="333"/>
    </location>
</feature>
<dbReference type="EMBL" id="AGNL01002288">
    <property type="protein sequence ID" value="EJK76340.1"/>
    <property type="molecule type" value="Genomic_DNA"/>
</dbReference>
<evidence type="ECO:0000313" key="3">
    <source>
        <dbReference type="Proteomes" id="UP000266841"/>
    </source>
</evidence>
<keyword evidence="1" id="KW-0472">Membrane</keyword>
<keyword evidence="1" id="KW-1133">Transmembrane helix</keyword>
<feature type="transmembrane region" description="Helical" evidence="1">
    <location>
        <begin position="117"/>
        <end position="137"/>
    </location>
</feature>
<dbReference type="OMA" id="FWTLERW"/>
<evidence type="ECO:0000313" key="2">
    <source>
        <dbReference type="EMBL" id="EJK76340.1"/>
    </source>
</evidence>
<reference evidence="2 3" key="1">
    <citation type="journal article" date="2012" name="Genome Biol.">
        <title>Genome and low-iron response of an oceanic diatom adapted to chronic iron limitation.</title>
        <authorList>
            <person name="Lommer M."/>
            <person name="Specht M."/>
            <person name="Roy A.S."/>
            <person name="Kraemer L."/>
            <person name="Andreson R."/>
            <person name="Gutowska M.A."/>
            <person name="Wolf J."/>
            <person name="Bergner S.V."/>
            <person name="Schilhabel M.B."/>
            <person name="Klostermeier U.C."/>
            <person name="Beiko R.G."/>
            <person name="Rosenstiel P."/>
            <person name="Hippler M."/>
            <person name="Laroche J."/>
        </authorList>
    </citation>
    <scope>NUCLEOTIDE SEQUENCE [LARGE SCALE GENOMIC DNA]</scope>
    <source>
        <strain evidence="2 3">CCMP1005</strain>
    </source>
</reference>
<feature type="transmembrane region" description="Helical" evidence="1">
    <location>
        <begin position="149"/>
        <end position="170"/>
    </location>
</feature>
<feature type="transmembrane region" description="Helical" evidence="1">
    <location>
        <begin position="339"/>
        <end position="359"/>
    </location>
</feature>
<dbReference type="eggNOG" id="ENOG502SN1W">
    <property type="taxonomic scope" value="Eukaryota"/>
</dbReference>
<name>K0TG37_THAOC</name>